<reference evidence="1 2" key="2">
    <citation type="journal article" date="2018" name="Int. J. Syst. Evol. Microbiol.">
        <title>Burkholderia insecticola sp. nov., a gut symbiotic bacterium of the bean bug Riptortus pedestris.</title>
        <authorList>
            <person name="Takeshita K."/>
            <person name="Tamaki H."/>
            <person name="Ohbayashi T."/>
            <person name="Meng X.-Y."/>
            <person name="Sone T."/>
            <person name="Mitani Y."/>
            <person name="Peeters C."/>
            <person name="Kikuchi Y."/>
            <person name="Vandamme P."/>
        </authorList>
    </citation>
    <scope>NUCLEOTIDE SEQUENCE [LARGE SCALE GENOMIC DNA]</scope>
    <source>
        <strain evidence="1">RPE64</strain>
    </source>
</reference>
<protein>
    <submittedName>
        <fullName evidence="1">Uncharacterized protein</fullName>
    </submittedName>
</protein>
<sequence>MATEEVATAFSQLDTLEQVAVFGALEDIARTARAAVGEPVEVSHG</sequence>
<evidence type="ECO:0000313" key="2">
    <source>
        <dbReference type="Proteomes" id="UP000013966"/>
    </source>
</evidence>
<name>R4WU09_9BURK</name>
<proteinExistence type="predicted"/>
<evidence type="ECO:0000313" key="1">
    <source>
        <dbReference type="EMBL" id="BAN22371.1"/>
    </source>
</evidence>
<dbReference type="KEGG" id="buo:BRPE64_ACDS06170"/>
<dbReference type="EMBL" id="AP013058">
    <property type="protein sequence ID" value="BAN22371.1"/>
    <property type="molecule type" value="Genomic_DNA"/>
</dbReference>
<dbReference type="AlphaFoldDB" id="R4WU09"/>
<dbReference type="PATRIC" id="fig|758793.3.peg.616"/>
<accession>R4WU09</accession>
<keyword evidence="2" id="KW-1185">Reference proteome</keyword>
<dbReference type="HOGENOM" id="CLU_3197054_0_0_4"/>
<gene>
    <name evidence="1" type="ORF">BRPE64_ACDS06170</name>
</gene>
<organism evidence="1 2">
    <name type="scientific">Caballeronia insecticola</name>
    <dbReference type="NCBI Taxonomy" id="758793"/>
    <lineage>
        <taxon>Bacteria</taxon>
        <taxon>Pseudomonadati</taxon>
        <taxon>Pseudomonadota</taxon>
        <taxon>Betaproteobacteria</taxon>
        <taxon>Burkholderiales</taxon>
        <taxon>Burkholderiaceae</taxon>
        <taxon>Caballeronia</taxon>
    </lineage>
</organism>
<dbReference type="STRING" id="758793.BRPE64_ACDS06170"/>
<reference evidence="1 2" key="1">
    <citation type="journal article" date="2013" name="Genome Announc.">
        <title>Complete Genome Sequence of Burkholderia sp. Strain RPE64, Bacterial Symbiont of the Bean Bug Riptortus pedestris.</title>
        <authorList>
            <person name="Shibata T.F."/>
            <person name="Maeda T."/>
            <person name="Nikoh N."/>
            <person name="Yamaguchi K."/>
            <person name="Oshima K."/>
            <person name="Hattori M."/>
            <person name="Nishiyama T."/>
            <person name="Hasebe M."/>
            <person name="Fukatsu T."/>
            <person name="Kikuchi Y."/>
            <person name="Shigenobu S."/>
        </authorList>
    </citation>
    <scope>NUCLEOTIDE SEQUENCE [LARGE SCALE GENOMIC DNA]</scope>
</reference>
<dbReference type="Proteomes" id="UP000013966">
    <property type="component" value="Chromosome 1"/>
</dbReference>